<dbReference type="InterPro" id="IPR019606">
    <property type="entry name" value="GerMN"/>
</dbReference>
<feature type="region of interest" description="Disordered" evidence="1">
    <location>
        <begin position="31"/>
        <end position="59"/>
    </location>
</feature>
<organism evidence="5 6">
    <name type="scientific">Micromonospora vulcania</name>
    <dbReference type="NCBI Taxonomy" id="1441873"/>
    <lineage>
        <taxon>Bacteria</taxon>
        <taxon>Bacillati</taxon>
        <taxon>Actinomycetota</taxon>
        <taxon>Actinomycetes</taxon>
        <taxon>Micromonosporales</taxon>
        <taxon>Micromonosporaceae</taxon>
        <taxon>Micromonospora</taxon>
    </lineage>
</organism>
<dbReference type="PROSITE" id="PS51257">
    <property type="entry name" value="PROKAR_LIPOPROTEIN"/>
    <property type="match status" value="1"/>
</dbReference>
<proteinExistence type="predicted"/>
<dbReference type="InterPro" id="IPR018910">
    <property type="entry name" value="LpqB_C"/>
</dbReference>
<dbReference type="Pfam" id="PF25976">
    <property type="entry name" value="LpqB_N"/>
    <property type="match status" value="1"/>
</dbReference>
<evidence type="ECO:0000259" key="3">
    <source>
        <dbReference type="Pfam" id="PF10647"/>
    </source>
</evidence>
<dbReference type="InterPro" id="IPR059026">
    <property type="entry name" value="LpqB_N"/>
</dbReference>
<dbReference type="EMBL" id="JBHSQS010000024">
    <property type="protein sequence ID" value="MFC5927016.1"/>
    <property type="molecule type" value="Genomic_DNA"/>
</dbReference>
<protein>
    <submittedName>
        <fullName evidence="5">LpqB family beta-propeller domain-containing protein</fullName>
    </submittedName>
</protein>
<sequence length="604" mass="64890">MRRQALVGVLGVVLVLGAGCGIPAASDVRVDGKGGTATEAGAVDGRRSEPPSRTASGSSDYEAFVRNFLSAAAGEPDQAYERVKKFIAPEHRTRLQEKKGSEVGLTVVRLRDQVFTGNSDLTTTVKVKVQQVGVLRANGTLAPPVATESEYEFRLRSGALNGDGEDERAGLYVLDPPNVLLLSDVALQQYYQDEAIYFWNSNRDQLVPDQRYLPYSVPNERRVNEVVKWLVAGPSDWLRPGVVGLPDRTELINNATGANNRWEVNLEMSGDDQNRIDQLITQLAWSLGDLEGELELKIRNNAQPVQDLRERRTSHKLYPISESPQRFCVYEGVIRPLDFTPEPIGAVPVTAEANRNVVSAGLARGRDRILAAMVVGAGKGRQRLAVGAGVSPIGVLNQGGPDFASISPPVWLRTADSRPALGLVVADGKLYRFDQAATMQLVPLNLPPGQVTAVSAALDGQRVALIVGGRLYVAAVNLDGGGVSIGPPRQLVTSLTGLTAVDWGREDRLVVAGSAGQPAIYELSVDGALETPLKTDVGAKVNHLAAYPANGTVQLPSGAFMYEANGVSYRSSPFDRIQPDQVREIEPPPAGIRPANPSAPFFLY</sequence>
<keyword evidence="6" id="KW-1185">Reference proteome</keyword>
<feature type="domain" description="Lipoprotein LpqB N-terminal" evidence="4">
    <location>
        <begin position="61"/>
        <end position="156"/>
    </location>
</feature>
<dbReference type="Proteomes" id="UP001596226">
    <property type="component" value="Unassembled WGS sequence"/>
</dbReference>
<comment type="caution">
    <text evidence="5">The sequence shown here is derived from an EMBL/GenBank/DDBJ whole genome shotgun (WGS) entry which is preliminary data.</text>
</comment>
<dbReference type="RefSeq" id="WP_377515330.1">
    <property type="nucleotide sequence ID" value="NZ_JBHSQS010000024.1"/>
</dbReference>
<name>A0ABW1HEA9_9ACTN</name>
<feature type="domain" description="GerMN" evidence="2">
    <location>
        <begin position="196"/>
        <end position="297"/>
    </location>
</feature>
<dbReference type="SUPFAM" id="SSF63829">
    <property type="entry name" value="Calcium-dependent phosphotriesterase"/>
    <property type="match status" value="1"/>
</dbReference>
<dbReference type="Pfam" id="PF10647">
    <property type="entry name" value="Gmad1"/>
    <property type="match status" value="1"/>
</dbReference>
<evidence type="ECO:0000256" key="1">
    <source>
        <dbReference type="SAM" id="MobiDB-lite"/>
    </source>
</evidence>
<dbReference type="Pfam" id="PF10646">
    <property type="entry name" value="Germane"/>
    <property type="match status" value="1"/>
</dbReference>
<evidence type="ECO:0000259" key="4">
    <source>
        <dbReference type="Pfam" id="PF25976"/>
    </source>
</evidence>
<evidence type="ECO:0000313" key="6">
    <source>
        <dbReference type="Proteomes" id="UP001596226"/>
    </source>
</evidence>
<accession>A0ABW1HEA9</accession>
<evidence type="ECO:0000313" key="5">
    <source>
        <dbReference type="EMBL" id="MFC5927016.1"/>
    </source>
</evidence>
<gene>
    <name evidence="5" type="ORF">ACFQGL_27125</name>
</gene>
<evidence type="ECO:0000259" key="2">
    <source>
        <dbReference type="Pfam" id="PF10646"/>
    </source>
</evidence>
<feature type="domain" description="Lipoprotein LpqB C-terminal" evidence="3">
    <location>
        <begin position="352"/>
        <end position="535"/>
    </location>
</feature>
<reference evidence="6" key="1">
    <citation type="journal article" date="2019" name="Int. J. Syst. Evol. Microbiol.">
        <title>The Global Catalogue of Microorganisms (GCM) 10K type strain sequencing project: providing services to taxonomists for standard genome sequencing and annotation.</title>
        <authorList>
            <consortium name="The Broad Institute Genomics Platform"/>
            <consortium name="The Broad Institute Genome Sequencing Center for Infectious Disease"/>
            <person name="Wu L."/>
            <person name="Ma J."/>
        </authorList>
    </citation>
    <scope>NUCLEOTIDE SEQUENCE [LARGE SCALE GENOMIC DNA]</scope>
    <source>
        <strain evidence="6">CGMCC 4.7144</strain>
    </source>
</reference>